<name>A0A843UEM4_COLES</name>
<sequence length="109" mass="12208">MVWSFPPTRKQLAVTAAWFLSGVALFAAGAHLSYVNVAPQQARTKARDDFVRDYLRKKYGYEGGRKQQRNECMELFPAACGFATSNGGFGYATESAHLIQYISVRQEVH</sequence>
<keyword evidence="2" id="KW-1185">Reference proteome</keyword>
<proteinExistence type="predicted"/>
<evidence type="ECO:0000313" key="2">
    <source>
        <dbReference type="Proteomes" id="UP000652761"/>
    </source>
</evidence>
<evidence type="ECO:0000313" key="1">
    <source>
        <dbReference type="EMBL" id="MQL81881.1"/>
    </source>
</evidence>
<accession>A0A843UEM4</accession>
<gene>
    <name evidence="1" type="ORF">Taro_014353</name>
</gene>
<protein>
    <submittedName>
        <fullName evidence="1">Uncharacterized protein</fullName>
    </submittedName>
</protein>
<organism evidence="1 2">
    <name type="scientific">Colocasia esculenta</name>
    <name type="common">Wild taro</name>
    <name type="synonym">Arum esculentum</name>
    <dbReference type="NCBI Taxonomy" id="4460"/>
    <lineage>
        <taxon>Eukaryota</taxon>
        <taxon>Viridiplantae</taxon>
        <taxon>Streptophyta</taxon>
        <taxon>Embryophyta</taxon>
        <taxon>Tracheophyta</taxon>
        <taxon>Spermatophyta</taxon>
        <taxon>Magnoliopsida</taxon>
        <taxon>Liliopsida</taxon>
        <taxon>Araceae</taxon>
        <taxon>Aroideae</taxon>
        <taxon>Colocasieae</taxon>
        <taxon>Colocasia</taxon>
    </lineage>
</organism>
<dbReference type="EMBL" id="NMUH01000594">
    <property type="protein sequence ID" value="MQL81881.1"/>
    <property type="molecule type" value="Genomic_DNA"/>
</dbReference>
<comment type="caution">
    <text evidence="1">The sequence shown here is derived from an EMBL/GenBank/DDBJ whole genome shotgun (WGS) entry which is preliminary data.</text>
</comment>
<dbReference type="Proteomes" id="UP000652761">
    <property type="component" value="Unassembled WGS sequence"/>
</dbReference>
<reference evidence="1" key="1">
    <citation type="submission" date="2017-07" db="EMBL/GenBank/DDBJ databases">
        <title>Taro Niue Genome Assembly and Annotation.</title>
        <authorList>
            <person name="Atibalentja N."/>
            <person name="Keating K."/>
            <person name="Fields C.J."/>
        </authorList>
    </citation>
    <scope>NUCLEOTIDE SEQUENCE</scope>
    <source>
        <strain evidence="1">Niue_2</strain>
        <tissue evidence="1">Leaf</tissue>
    </source>
</reference>
<dbReference type="AlphaFoldDB" id="A0A843UEM4"/>
<dbReference type="OrthoDB" id="1898956at2759"/>